<dbReference type="GO" id="GO:0050660">
    <property type="term" value="F:flavin adenine dinucleotide binding"/>
    <property type="evidence" value="ECO:0007669"/>
    <property type="project" value="TreeGrafter"/>
</dbReference>
<dbReference type="InterPro" id="IPR036188">
    <property type="entry name" value="FAD/NAD-bd_sf"/>
</dbReference>
<name>A0A0V9ULY5_9NOCA</name>
<reference evidence="3 4" key="2">
    <citation type="journal article" date="2016" name="Genome Announc.">
        <title>Draft Genome Sequence of a Versatile Hydrocarbon-Degrading Bacterium, Rhodococcus pyridinivorans Strain KG-16, Collected from Oil Fields in India.</title>
        <authorList>
            <person name="Aggarwal R.K."/>
            <person name="Dawar C."/>
            <person name="Phanindranath R."/>
            <person name="Mutnuri L."/>
            <person name="Dayal A.M."/>
        </authorList>
    </citation>
    <scope>NUCLEOTIDE SEQUENCE [LARGE SCALE GENOMIC DNA]</scope>
    <source>
        <strain evidence="3 4">KG-16</strain>
    </source>
</reference>
<reference evidence="4" key="1">
    <citation type="submission" date="2015-01" db="EMBL/GenBank/DDBJ databases">
        <title>Draft genome sequence of Rhodococcus pyridinivorans strain KG-16, a hydrocarbon-degrading bacterium.</title>
        <authorList>
            <person name="Aggarwal R.K."/>
            <person name="Dawar C."/>
        </authorList>
    </citation>
    <scope>NUCLEOTIDE SEQUENCE [LARGE SCALE GENOMIC DNA]</scope>
    <source>
        <strain evidence="4">KG-16</strain>
    </source>
</reference>
<keyword evidence="1" id="KW-0560">Oxidoreductase</keyword>
<dbReference type="SUPFAM" id="SSF51905">
    <property type="entry name" value="FAD/NAD(P)-binding domain"/>
    <property type="match status" value="2"/>
</dbReference>
<dbReference type="PATRIC" id="fig|1441730.3.peg.2189"/>
<feature type="region of interest" description="Disordered" evidence="2">
    <location>
        <begin position="364"/>
        <end position="391"/>
    </location>
</feature>
<dbReference type="RefSeq" id="WP_060651799.1">
    <property type="nucleotide sequence ID" value="NZ_AZXY01000004.1"/>
</dbReference>
<dbReference type="Pfam" id="PF13738">
    <property type="entry name" value="Pyr_redox_3"/>
    <property type="match status" value="1"/>
</dbReference>
<accession>A0A0V9ULY5</accession>
<dbReference type="EMBL" id="AZXY01000004">
    <property type="protein sequence ID" value="KSZ59023.1"/>
    <property type="molecule type" value="Genomic_DNA"/>
</dbReference>
<dbReference type="InterPro" id="IPR050982">
    <property type="entry name" value="Auxin_biosynth/cation_transpt"/>
</dbReference>
<proteinExistence type="predicted"/>
<dbReference type="GO" id="GO:0004497">
    <property type="term" value="F:monooxygenase activity"/>
    <property type="evidence" value="ECO:0007669"/>
    <property type="project" value="TreeGrafter"/>
</dbReference>
<dbReference type="PANTHER" id="PTHR43539">
    <property type="entry name" value="FLAVIN-BINDING MONOOXYGENASE-LIKE PROTEIN (AFU_ORTHOLOGUE AFUA_4G09220)"/>
    <property type="match status" value="1"/>
</dbReference>
<evidence type="ECO:0000313" key="3">
    <source>
        <dbReference type="EMBL" id="KSZ59023.1"/>
    </source>
</evidence>
<comment type="caution">
    <text evidence="3">The sequence shown here is derived from an EMBL/GenBank/DDBJ whole genome shotgun (WGS) entry which is preliminary data.</text>
</comment>
<sequence length="391" mass="43199">MTVHSTPQQIDTVVVGAGQAGLSAGYHLARRGRPFLVVDTNRRIGDNWRCHWDSLRLYSPAGYDGLPGMPFPGDPHRSPTKDEVADYLESYASRFGLPVLGNTRVRRLSRDGDRFVLDCGDTRIEATNVVVATGTFGRTPRVPDFASELDPSTVQLHSSEYHDPSQLRDGPVLVVGASHSGSEIAYELAASHPTTLCGRDTGQLPVRVDSPTMRVLFPILWFVWGHVLSVRTPMGRHAREDERRHGAPLLRIRRRELAARGVTRITERVTGVAELRPALSDERILDVTNIVWCTGFRQNYDWIDLPVLDTDGWPREERGVVPSVPGLYFTGLCFQSSFRSMLVGGAGADAEYVVRHLVARGTPTSVGTDPGRRTTRYTAKRNSTTSPSATM</sequence>
<dbReference type="Proteomes" id="UP000053060">
    <property type="component" value="Unassembled WGS sequence"/>
</dbReference>
<organism evidence="3 4">
    <name type="scientific">Rhodococcus pyridinivorans KG-16</name>
    <dbReference type="NCBI Taxonomy" id="1441730"/>
    <lineage>
        <taxon>Bacteria</taxon>
        <taxon>Bacillati</taxon>
        <taxon>Actinomycetota</taxon>
        <taxon>Actinomycetes</taxon>
        <taxon>Mycobacteriales</taxon>
        <taxon>Nocardiaceae</taxon>
        <taxon>Rhodococcus</taxon>
    </lineage>
</organism>
<dbReference type="AlphaFoldDB" id="A0A0V9ULY5"/>
<evidence type="ECO:0000313" key="4">
    <source>
        <dbReference type="Proteomes" id="UP000053060"/>
    </source>
</evidence>
<protein>
    <submittedName>
        <fullName evidence="3">Portal protein</fullName>
    </submittedName>
</protein>
<dbReference type="PRINTS" id="PR00368">
    <property type="entry name" value="FADPNR"/>
</dbReference>
<gene>
    <name evidence="3" type="ORF">Z045_10515</name>
</gene>
<dbReference type="PRINTS" id="PR00469">
    <property type="entry name" value="PNDRDTASEII"/>
</dbReference>
<feature type="compositionally biased region" description="Polar residues" evidence="2">
    <location>
        <begin position="380"/>
        <end position="391"/>
    </location>
</feature>
<dbReference type="Gene3D" id="3.50.50.60">
    <property type="entry name" value="FAD/NAD(P)-binding domain"/>
    <property type="match status" value="1"/>
</dbReference>
<evidence type="ECO:0000256" key="1">
    <source>
        <dbReference type="ARBA" id="ARBA00023002"/>
    </source>
</evidence>
<dbReference type="PANTHER" id="PTHR43539:SF78">
    <property type="entry name" value="FLAVIN-CONTAINING MONOOXYGENASE"/>
    <property type="match status" value="1"/>
</dbReference>
<evidence type="ECO:0000256" key="2">
    <source>
        <dbReference type="SAM" id="MobiDB-lite"/>
    </source>
</evidence>